<sequence length="123" mass="14163">IVEDILNILPKAPFEKIVKAREAEMIKYFGNIFLANRVIFANQFYDICQKLDVDYEVVKECAGADPRIGPSHFNIFQDGYRGYGGTCLPKDIKTFIRFSEKLGIEPKLLKVFEEINKDLLKDN</sequence>
<feature type="domain" description="UDP-glucose/GDP-mannose dehydrogenase dimerisation" evidence="1">
    <location>
        <begin position="21"/>
        <end position="117"/>
    </location>
</feature>
<evidence type="ECO:0000259" key="1">
    <source>
        <dbReference type="Pfam" id="PF00984"/>
    </source>
</evidence>
<accession>X1HSL5</accession>
<dbReference type="Gene3D" id="1.20.5.100">
    <property type="entry name" value="Cytochrome c1, transmembrane anchor, C-terminal"/>
    <property type="match status" value="1"/>
</dbReference>
<dbReference type="GO" id="GO:0051287">
    <property type="term" value="F:NAD binding"/>
    <property type="evidence" value="ECO:0007669"/>
    <property type="project" value="InterPro"/>
</dbReference>
<dbReference type="Gene3D" id="3.40.50.720">
    <property type="entry name" value="NAD(P)-binding Rossmann-like Domain"/>
    <property type="match status" value="1"/>
</dbReference>
<organism evidence="2">
    <name type="scientific">marine sediment metagenome</name>
    <dbReference type="NCBI Taxonomy" id="412755"/>
    <lineage>
        <taxon>unclassified sequences</taxon>
        <taxon>metagenomes</taxon>
        <taxon>ecological metagenomes</taxon>
    </lineage>
</organism>
<reference evidence="2" key="1">
    <citation type="journal article" date="2014" name="Front. Microbiol.">
        <title>High frequency of phylogenetically diverse reductive dehalogenase-homologous genes in deep subseafloor sedimentary metagenomes.</title>
        <authorList>
            <person name="Kawai M."/>
            <person name="Futagami T."/>
            <person name="Toyoda A."/>
            <person name="Takaki Y."/>
            <person name="Nishi S."/>
            <person name="Hori S."/>
            <person name="Arai W."/>
            <person name="Tsubouchi T."/>
            <person name="Morono Y."/>
            <person name="Uchiyama I."/>
            <person name="Ito T."/>
            <person name="Fujiyama A."/>
            <person name="Inagaki F."/>
            <person name="Takami H."/>
        </authorList>
    </citation>
    <scope>NUCLEOTIDE SEQUENCE</scope>
    <source>
        <strain evidence="2">Expedition CK06-06</strain>
    </source>
</reference>
<dbReference type="InterPro" id="IPR008927">
    <property type="entry name" value="6-PGluconate_DH-like_C_sf"/>
</dbReference>
<proteinExistence type="predicted"/>
<dbReference type="Pfam" id="PF00984">
    <property type="entry name" value="UDPG_MGDP_dh"/>
    <property type="match status" value="1"/>
</dbReference>
<dbReference type="GO" id="GO:0016616">
    <property type="term" value="F:oxidoreductase activity, acting on the CH-OH group of donors, NAD or NADP as acceptor"/>
    <property type="evidence" value="ECO:0007669"/>
    <property type="project" value="InterPro"/>
</dbReference>
<feature type="non-terminal residue" evidence="2">
    <location>
        <position position="1"/>
    </location>
</feature>
<name>X1HSL5_9ZZZZ</name>
<dbReference type="InterPro" id="IPR014026">
    <property type="entry name" value="UDP-Glc/GDP-Man_DH_dimer"/>
</dbReference>
<protein>
    <recommendedName>
        <fullName evidence="1">UDP-glucose/GDP-mannose dehydrogenase dimerisation domain-containing protein</fullName>
    </recommendedName>
</protein>
<dbReference type="SUPFAM" id="SSF48179">
    <property type="entry name" value="6-phosphogluconate dehydrogenase C-terminal domain-like"/>
    <property type="match status" value="1"/>
</dbReference>
<comment type="caution">
    <text evidence="2">The sequence shown here is derived from an EMBL/GenBank/DDBJ whole genome shotgun (WGS) entry which is preliminary data.</text>
</comment>
<gene>
    <name evidence="2" type="ORF">S03H2_47530</name>
</gene>
<dbReference type="EMBL" id="BARU01029912">
    <property type="protein sequence ID" value="GAH72447.1"/>
    <property type="molecule type" value="Genomic_DNA"/>
</dbReference>
<dbReference type="PANTHER" id="PTHR43750:SF3">
    <property type="entry name" value="UDP-GLUCOSE 6-DEHYDROGENASE TUAD"/>
    <property type="match status" value="1"/>
</dbReference>
<dbReference type="PANTHER" id="PTHR43750">
    <property type="entry name" value="UDP-GLUCOSE 6-DEHYDROGENASE TUAD"/>
    <property type="match status" value="1"/>
</dbReference>
<evidence type="ECO:0000313" key="2">
    <source>
        <dbReference type="EMBL" id="GAH72447.1"/>
    </source>
</evidence>
<dbReference type="AlphaFoldDB" id="X1HSL5"/>